<dbReference type="InterPro" id="IPR036388">
    <property type="entry name" value="WH-like_DNA-bd_sf"/>
</dbReference>
<proteinExistence type="predicted"/>
<dbReference type="RefSeq" id="WP_174716811.1">
    <property type="nucleotide sequence ID" value="NZ_CP054569.1"/>
</dbReference>
<dbReference type="PANTHER" id="PTHR43537:SF53">
    <property type="entry name" value="HTH-TYPE TRANSCRIPTIONAL REPRESSOR NANR"/>
    <property type="match status" value="1"/>
</dbReference>
<reference evidence="5 6" key="1">
    <citation type="submission" date="2020-05" db="EMBL/GenBank/DDBJ databases">
        <title>FDA dAtabase for Regulatory Grade micrObial Sequences (FDA-ARGOS): Supporting development and validation of Infectious Disease Dx tests.</title>
        <authorList>
            <person name="Sproer C."/>
            <person name="Gronow S."/>
            <person name="Severitt S."/>
            <person name="Schroder I."/>
            <person name="Tallon L."/>
            <person name="Sadzewicz L."/>
            <person name="Zhao X."/>
            <person name="Vavikolanu K."/>
            <person name="Mehta A."/>
            <person name="Aluvathingal J."/>
            <person name="Nadendla S."/>
            <person name="Myers T."/>
            <person name="Yan Y."/>
            <person name="Sichtig H."/>
        </authorList>
    </citation>
    <scope>NUCLEOTIDE SEQUENCE [LARGE SCALE GENOMIC DNA]</scope>
    <source>
        <strain evidence="5 6">FDAARGOS_787</strain>
    </source>
</reference>
<dbReference type="PRINTS" id="PR00035">
    <property type="entry name" value="HTHGNTR"/>
</dbReference>
<dbReference type="GO" id="GO:0003700">
    <property type="term" value="F:DNA-binding transcription factor activity"/>
    <property type="evidence" value="ECO:0007669"/>
    <property type="project" value="InterPro"/>
</dbReference>
<evidence type="ECO:0000256" key="2">
    <source>
        <dbReference type="ARBA" id="ARBA00023125"/>
    </source>
</evidence>
<evidence type="ECO:0000256" key="3">
    <source>
        <dbReference type="ARBA" id="ARBA00023163"/>
    </source>
</evidence>
<dbReference type="PROSITE" id="PS50949">
    <property type="entry name" value="HTH_GNTR"/>
    <property type="match status" value="1"/>
</dbReference>
<evidence type="ECO:0000313" key="6">
    <source>
        <dbReference type="Proteomes" id="UP000509782"/>
    </source>
</evidence>
<evidence type="ECO:0000313" key="5">
    <source>
        <dbReference type="EMBL" id="QKQ48819.1"/>
    </source>
</evidence>
<dbReference type="PANTHER" id="PTHR43537">
    <property type="entry name" value="TRANSCRIPTIONAL REGULATOR, GNTR FAMILY"/>
    <property type="match status" value="1"/>
</dbReference>
<dbReference type="SUPFAM" id="SSF48008">
    <property type="entry name" value="GntR ligand-binding domain-like"/>
    <property type="match status" value="1"/>
</dbReference>
<dbReference type="EMBL" id="CP054569">
    <property type="protein sequence ID" value="QKQ48819.1"/>
    <property type="molecule type" value="Genomic_DNA"/>
</dbReference>
<keyword evidence="2" id="KW-0238">DNA-binding</keyword>
<dbReference type="Pfam" id="PF07729">
    <property type="entry name" value="FCD"/>
    <property type="match status" value="1"/>
</dbReference>
<dbReference type="Gene3D" id="1.20.120.530">
    <property type="entry name" value="GntR ligand-binding domain-like"/>
    <property type="match status" value="1"/>
</dbReference>
<dbReference type="InterPro" id="IPR008920">
    <property type="entry name" value="TF_FadR/GntR_C"/>
</dbReference>
<dbReference type="Pfam" id="PF00392">
    <property type="entry name" value="GntR"/>
    <property type="match status" value="1"/>
</dbReference>
<evidence type="ECO:0000259" key="4">
    <source>
        <dbReference type="PROSITE" id="PS50949"/>
    </source>
</evidence>
<dbReference type="AlphaFoldDB" id="A0A6N0JNX3"/>
<dbReference type="CDD" id="cd07377">
    <property type="entry name" value="WHTH_GntR"/>
    <property type="match status" value="1"/>
</dbReference>
<dbReference type="InterPro" id="IPR011711">
    <property type="entry name" value="GntR_C"/>
</dbReference>
<protein>
    <submittedName>
        <fullName evidence="5">FCD domain-containing protein</fullName>
    </submittedName>
</protein>
<dbReference type="InterPro" id="IPR000524">
    <property type="entry name" value="Tscrpt_reg_HTH_GntR"/>
</dbReference>
<dbReference type="InterPro" id="IPR036390">
    <property type="entry name" value="WH_DNA-bd_sf"/>
</dbReference>
<keyword evidence="1" id="KW-0805">Transcription regulation</keyword>
<gene>
    <name evidence="5" type="ORF">FOC81_19855</name>
</gene>
<dbReference type="Proteomes" id="UP000509782">
    <property type="component" value="Chromosome"/>
</dbReference>
<dbReference type="SMART" id="SM00895">
    <property type="entry name" value="FCD"/>
    <property type="match status" value="1"/>
</dbReference>
<name>A0A6N0JNX3_ACHDE</name>
<dbReference type="Gene3D" id="1.10.10.10">
    <property type="entry name" value="Winged helix-like DNA-binding domain superfamily/Winged helix DNA-binding domain"/>
    <property type="match status" value="1"/>
</dbReference>
<accession>A0A6N0JNX3</accession>
<organism evidence="5 6">
    <name type="scientific">Achromobacter denitrificans</name>
    <name type="common">Alcaligenes denitrificans</name>
    <dbReference type="NCBI Taxonomy" id="32002"/>
    <lineage>
        <taxon>Bacteria</taxon>
        <taxon>Pseudomonadati</taxon>
        <taxon>Pseudomonadota</taxon>
        <taxon>Betaproteobacteria</taxon>
        <taxon>Burkholderiales</taxon>
        <taxon>Alcaligenaceae</taxon>
        <taxon>Achromobacter</taxon>
    </lineage>
</organism>
<sequence length="261" mass="28873">MSGFGKPAHLRRDRLSDQIVKDIEARVLSGELAVGDRLPSERDLMAHYGVGRPAVREALLWLNRTGMVAVSTGDRSRVTEPDPRTLLQLLSGAARMLVARPEGVRQFQRTRIFVETAMVREAARQATGEDLRDLERLLRESEANAADPAAFSAGDDAFHRRIASIARDPLLDALYQVVLELLEAQRRTSLSHPEALDKAIEAHRAIFEAIRDRDADRAEAAMRGHLETVIETYWEIQGDDGARAALERARPGLGGRGISSP</sequence>
<dbReference type="SMART" id="SM00345">
    <property type="entry name" value="HTH_GNTR"/>
    <property type="match status" value="1"/>
</dbReference>
<dbReference type="SUPFAM" id="SSF46785">
    <property type="entry name" value="Winged helix' DNA-binding domain"/>
    <property type="match status" value="1"/>
</dbReference>
<feature type="domain" description="HTH gntR-type" evidence="4">
    <location>
        <begin position="13"/>
        <end position="81"/>
    </location>
</feature>
<keyword evidence="3" id="KW-0804">Transcription</keyword>
<dbReference type="GO" id="GO:0003677">
    <property type="term" value="F:DNA binding"/>
    <property type="evidence" value="ECO:0007669"/>
    <property type="project" value="UniProtKB-KW"/>
</dbReference>
<evidence type="ECO:0000256" key="1">
    <source>
        <dbReference type="ARBA" id="ARBA00023015"/>
    </source>
</evidence>